<protein>
    <submittedName>
        <fullName evidence="1">Uncharacterized protein</fullName>
    </submittedName>
</protein>
<dbReference type="EMBL" id="DF237005">
    <property type="protein sequence ID" value="GAQ80514.1"/>
    <property type="molecule type" value="Genomic_DNA"/>
</dbReference>
<accession>A0A1Y1HPF2</accession>
<dbReference type="Proteomes" id="UP000054558">
    <property type="component" value="Unassembled WGS sequence"/>
</dbReference>
<gene>
    <name evidence="1" type="ORF">KFL_000560040</name>
</gene>
<proteinExistence type="predicted"/>
<sequence>MPRFCEAIPIVPSHLLTDNCTAANAEYYSEQPPGSFFFYTGTPDSYCSRASTPTTGWKICGASSAPSCTTVVAPYGSKADACKAQYSYVNKCSLSVRVFFINYDLDCDWVIICEYFDGPVVVTIGSAAPSIVAAPPTKGTAGAPLLAPVPLFPPSPSLLPKAGDVVMLLSYAAGSVDYYCNKASGLFSDGTISANLYTSPLGNASIGTYLKANGSQVFTLADGSIALTGPRDSGNSYPQNPNLPLDGGYGSLNQSYSTATGNLSLADVAYVTVTATVGGVLPSKAPCSKVLGSLIPYRPWSIPFEANITFFSRFVPPP</sequence>
<keyword evidence="2" id="KW-1185">Reference proteome</keyword>
<organism evidence="1 2">
    <name type="scientific">Klebsormidium nitens</name>
    <name type="common">Green alga</name>
    <name type="synonym">Ulothrix nitens</name>
    <dbReference type="NCBI Taxonomy" id="105231"/>
    <lineage>
        <taxon>Eukaryota</taxon>
        <taxon>Viridiplantae</taxon>
        <taxon>Streptophyta</taxon>
        <taxon>Klebsormidiophyceae</taxon>
        <taxon>Klebsormidiales</taxon>
        <taxon>Klebsormidiaceae</taxon>
        <taxon>Klebsormidium</taxon>
    </lineage>
</organism>
<evidence type="ECO:0000313" key="2">
    <source>
        <dbReference type="Proteomes" id="UP000054558"/>
    </source>
</evidence>
<dbReference type="AlphaFoldDB" id="A0A1Y1HPF2"/>
<name>A0A1Y1HPF2_KLENI</name>
<evidence type="ECO:0000313" key="1">
    <source>
        <dbReference type="EMBL" id="GAQ80514.1"/>
    </source>
</evidence>
<reference evidence="1 2" key="1">
    <citation type="journal article" date="2014" name="Nat. Commun.">
        <title>Klebsormidium flaccidum genome reveals primary factors for plant terrestrial adaptation.</title>
        <authorList>
            <person name="Hori K."/>
            <person name="Maruyama F."/>
            <person name="Fujisawa T."/>
            <person name="Togashi T."/>
            <person name="Yamamoto N."/>
            <person name="Seo M."/>
            <person name="Sato S."/>
            <person name="Yamada T."/>
            <person name="Mori H."/>
            <person name="Tajima N."/>
            <person name="Moriyama T."/>
            <person name="Ikeuchi M."/>
            <person name="Watanabe M."/>
            <person name="Wada H."/>
            <person name="Kobayashi K."/>
            <person name="Saito M."/>
            <person name="Masuda T."/>
            <person name="Sasaki-Sekimoto Y."/>
            <person name="Mashiguchi K."/>
            <person name="Awai K."/>
            <person name="Shimojima M."/>
            <person name="Masuda S."/>
            <person name="Iwai M."/>
            <person name="Nobusawa T."/>
            <person name="Narise T."/>
            <person name="Kondo S."/>
            <person name="Saito H."/>
            <person name="Sato R."/>
            <person name="Murakawa M."/>
            <person name="Ihara Y."/>
            <person name="Oshima-Yamada Y."/>
            <person name="Ohtaka K."/>
            <person name="Satoh M."/>
            <person name="Sonobe K."/>
            <person name="Ishii M."/>
            <person name="Ohtani R."/>
            <person name="Kanamori-Sato M."/>
            <person name="Honoki R."/>
            <person name="Miyazaki D."/>
            <person name="Mochizuki H."/>
            <person name="Umetsu J."/>
            <person name="Higashi K."/>
            <person name="Shibata D."/>
            <person name="Kamiya Y."/>
            <person name="Sato N."/>
            <person name="Nakamura Y."/>
            <person name="Tabata S."/>
            <person name="Ida S."/>
            <person name="Kurokawa K."/>
            <person name="Ohta H."/>
        </authorList>
    </citation>
    <scope>NUCLEOTIDE SEQUENCE [LARGE SCALE GENOMIC DNA]</scope>
    <source>
        <strain evidence="1 2">NIES-2285</strain>
    </source>
</reference>